<dbReference type="InterPro" id="IPR013655">
    <property type="entry name" value="PAS_fold_3"/>
</dbReference>
<dbReference type="EMBL" id="FNUG01000001">
    <property type="protein sequence ID" value="SEE47644.1"/>
    <property type="molecule type" value="Genomic_DNA"/>
</dbReference>
<gene>
    <name evidence="9" type="ORF">SAMN04488034_101631</name>
</gene>
<dbReference type="Proteomes" id="UP000199448">
    <property type="component" value="Unassembled WGS sequence"/>
</dbReference>
<dbReference type="PROSITE" id="PS50109">
    <property type="entry name" value="HIS_KIN"/>
    <property type="match status" value="1"/>
</dbReference>
<accession>A0A1H5J5A3</accession>
<dbReference type="InterPro" id="IPR000700">
    <property type="entry name" value="PAS-assoc_C"/>
</dbReference>
<evidence type="ECO:0000256" key="6">
    <source>
        <dbReference type="SAM" id="Coils"/>
    </source>
</evidence>
<dbReference type="InterPro" id="IPR052162">
    <property type="entry name" value="Sensor_kinase/Photoreceptor"/>
</dbReference>
<reference evidence="9 10" key="1">
    <citation type="submission" date="2016-10" db="EMBL/GenBank/DDBJ databases">
        <authorList>
            <person name="de Groot N.N."/>
        </authorList>
    </citation>
    <scope>NUCLEOTIDE SEQUENCE [LARGE SCALE GENOMIC DNA]</scope>
    <source>
        <strain evidence="9 10">DSM 23553</strain>
    </source>
</reference>
<dbReference type="InterPro" id="IPR004358">
    <property type="entry name" value="Sig_transdc_His_kin-like_C"/>
</dbReference>
<dbReference type="InterPro" id="IPR005467">
    <property type="entry name" value="His_kinase_dom"/>
</dbReference>
<proteinExistence type="predicted"/>
<feature type="domain" description="PAC" evidence="8">
    <location>
        <begin position="204"/>
        <end position="256"/>
    </location>
</feature>
<keyword evidence="4" id="KW-0808">Transferase</keyword>
<dbReference type="PANTHER" id="PTHR43304">
    <property type="entry name" value="PHYTOCHROME-LIKE PROTEIN CPH1"/>
    <property type="match status" value="1"/>
</dbReference>
<dbReference type="CDD" id="cd00075">
    <property type="entry name" value="HATPase"/>
    <property type="match status" value="1"/>
</dbReference>
<dbReference type="SMART" id="SM00387">
    <property type="entry name" value="HATPase_c"/>
    <property type="match status" value="1"/>
</dbReference>
<evidence type="ECO:0000256" key="1">
    <source>
        <dbReference type="ARBA" id="ARBA00000085"/>
    </source>
</evidence>
<dbReference type="InterPro" id="IPR036890">
    <property type="entry name" value="HATPase_C_sf"/>
</dbReference>
<dbReference type="InterPro" id="IPR035965">
    <property type="entry name" value="PAS-like_dom_sf"/>
</dbReference>
<evidence type="ECO:0000259" key="8">
    <source>
        <dbReference type="PROSITE" id="PS50113"/>
    </source>
</evidence>
<dbReference type="Pfam" id="PF02518">
    <property type="entry name" value="HATPase_c"/>
    <property type="match status" value="1"/>
</dbReference>
<organism evidence="9 10">
    <name type="scientific">Salinimicrobium catena</name>
    <dbReference type="NCBI Taxonomy" id="390640"/>
    <lineage>
        <taxon>Bacteria</taxon>
        <taxon>Pseudomonadati</taxon>
        <taxon>Bacteroidota</taxon>
        <taxon>Flavobacteriia</taxon>
        <taxon>Flavobacteriales</taxon>
        <taxon>Flavobacteriaceae</taxon>
        <taxon>Salinimicrobium</taxon>
    </lineage>
</organism>
<dbReference type="InterPro" id="IPR001610">
    <property type="entry name" value="PAC"/>
</dbReference>
<dbReference type="SUPFAM" id="SSF55785">
    <property type="entry name" value="PYP-like sensor domain (PAS domain)"/>
    <property type="match status" value="2"/>
</dbReference>
<dbReference type="Gene3D" id="3.30.565.10">
    <property type="entry name" value="Histidine kinase-like ATPase, C-terminal domain"/>
    <property type="match status" value="1"/>
</dbReference>
<dbReference type="STRING" id="390640.SAMN04488034_101631"/>
<protein>
    <recommendedName>
        <fullName evidence="2">histidine kinase</fullName>
        <ecNumber evidence="2">2.7.13.3</ecNumber>
    </recommendedName>
</protein>
<sequence length="483" mass="56534">MLNDLQLNNILEDFDVAYWKINLLTREISWSEHFNHLIGDPDPGNNKLEYFLEHVLHKDYRYDFREHFEDLVARHKPFTAEVRLKLENGKYRWFECRNLKSREKGLTDAAVLLFVNIHQAKRDQYTIEENFFYYRETAEMTSTGGWYLDVKTNVVYWDNVTKKILDCPIDYEPNPDDRLRFYAPDQREKVENLFKKCSVFGIPFKVELKMLSLHKREFWVRATGKPVYNEEQEIIGIRGVYQDIDEQKTNELNLQNSLDIIASQNSRLFNFAHIVSHQLRSHSSNLSLISQLLNEARSPEDKLELINNIGDISENLEEAIKQLNNMVTRQLSLRKKRQNVSFKEALDVVIASISSLIKRENAEIIAEFDKLNEINYISEYLESILLNLITNAIKYKQRGRKPIIYVQTYTENGDSYLEVSDNGMGIDLDEYGDKMFGMYKTFHRHPEAKGIGLFITKNQVETMGGSISVTSTVNIGTTFKIKF</sequence>
<dbReference type="PANTHER" id="PTHR43304:SF1">
    <property type="entry name" value="PAC DOMAIN-CONTAINING PROTEIN"/>
    <property type="match status" value="1"/>
</dbReference>
<dbReference type="EC" id="2.7.13.3" evidence="2"/>
<keyword evidence="5" id="KW-0418">Kinase</keyword>
<dbReference type="SMART" id="SM00086">
    <property type="entry name" value="PAC"/>
    <property type="match status" value="1"/>
</dbReference>
<name>A0A1H5J5A3_9FLAO</name>
<dbReference type="InterPro" id="IPR000014">
    <property type="entry name" value="PAS"/>
</dbReference>
<keyword evidence="10" id="KW-1185">Reference proteome</keyword>
<keyword evidence="6" id="KW-0175">Coiled coil</keyword>
<evidence type="ECO:0000256" key="3">
    <source>
        <dbReference type="ARBA" id="ARBA00022553"/>
    </source>
</evidence>
<feature type="domain" description="Histidine kinase" evidence="7">
    <location>
        <begin position="274"/>
        <end position="483"/>
    </location>
</feature>
<comment type="catalytic activity">
    <reaction evidence="1">
        <text>ATP + protein L-histidine = ADP + protein N-phospho-L-histidine.</text>
        <dbReference type="EC" id="2.7.13.3"/>
    </reaction>
</comment>
<dbReference type="SUPFAM" id="SSF55874">
    <property type="entry name" value="ATPase domain of HSP90 chaperone/DNA topoisomerase II/histidine kinase"/>
    <property type="match status" value="1"/>
</dbReference>
<evidence type="ECO:0000256" key="4">
    <source>
        <dbReference type="ARBA" id="ARBA00022679"/>
    </source>
</evidence>
<evidence type="ECO:0000256" key="2">
    <source>
        <dbReference type="ARBA" id="ARBA00012438"/>
    </source>
</evidence>
<dbReference type="AlphaFoldDB" id="A0A1H5J5A3"/>
<dbReference type="PROSITE" id="PS50113">
    <property type="entry name" value="PAC"/>
    <property type="match status" value="1"/>
</dbReference>
<evidence type="ECO:0000313" key="10">
    <source>
        <dbReference type="Proteomes" id="UP000199448"/>
    </source>
</evidence>
<dbReference type="Gene3D" id="3.30.450.20">
    <property type="entry name" value="PAS domain"/>
    <property type="match status" value="2"/>
</dbReference>
<keyword evidence="3" id="KW-0597">Phosphoprotein</keyword>
<dbReference type="Pfam" id="PF08447">
    <property type="entry name" value="PAS_3"/>
    <property type="match status" value="2"/>
</dbReference>
<evidence type="ECO:0000313" key="9">
    <source>
        <dbReference type="EMBL" id="SEE47644.1"/>
    </source>
</evidence>
<feature type="coiled-coil region" evidence="6">
    <location>
        <begin position="302"/>
        <end position="333"/>
    </location>
</feature>
<dbReference type="CDD" id="cd00130">
    <property type="entry name" value="PAS"/>
    <property type="match status" value="1"/>
</dbReference>
<evidence type="ECO:0000256" key="5">
    <source>
        <dbReference type="ARBA" id="ARBA00022777"/>
    </source>
</evidence>
<evidence type="ECO:0000259" key="7">
    <source>
        <dbReference type="PROSITE" id="PS50109"/>
    </source>
</evidence>
<dbReference type="GO" id="GO:0004673">
    <property type="term" value="F:protein histidine kinase activity"/>
    <property type="evidence" value="ECO:0007669"/>
    <property type="project" value="UniProtKB-EC"/>
</dbReference>
<dbReference type="InterPro" id="IPR003594">
    <property type="entry name" value="HATPase_dom"/>
</dbReference>
<dbReference type="OrthoDB" id="5522855at2"/>
<dbReference type="PRINTS" id="PR00344">
    <property type="entry name" value="BCTRLSENSOR"/>
</dbReference>
<dbReference type="RefSeq" id="WP_093111609.1">
    <property type="nucleotide sequence ID" value="NZ_FNGG01000001.1"/>
</dbReference>